<evidence type="ECO:0000313" key="7">
    <source>
        <dbReference type="Proteomes" id="UP001489897"/>
    </source>
</evidence>
<comment type="subcellular location">
    <subcellularLocation>
        <location evidence="1 4">Bacterial flagellum basal body</location>
    </subcellularLocation>
</comment>
<proteinExistence type="inferred from homology"/>
<evidence type="ECO:0000313" key="6">
    <source>
        <dbReference type="EMBL" id="MEM5421255.1"/>
    </source>
</evidence>
<accession>A0ABU9RME6</accession>
<evidence type="ECO:0000256" key="2">
    <source>
        <dbReference type="ARBA" id="ARBA00009272"/>
    </source>
</evidence>
<dbReference type="PRINTS" id="PR01006">
    <property type="entry name" value="FLGHOOKFLIE"/>
</dbReference>
<dbReference type="InterPro" id="IPR001624">
    <property type="entry name" value="FliE"/>
</dbReference>
<name>A0ABU9RME6_9BURK</name>
<keyword evidence="6" id="KW-0969">Cilium</keyword>
<reference evidence="6 7" key="1">
    <citation type="submission" date="2024-01" db="EMBL/GenBank/DDBJ databases">
        <title>The diversity of rhizobia nodulating Mimosa spp. in eleven states of Brazil covering several biomes is determined by host plant, location, and edaphic factors.</title>
        <authorList>
            <person name="Rouws L."/>
            <person name="Barauna A."/>
            <person name="Beukes C."/>
            <person name="De Faria S.M."/>
            <person name="Gross E."/>
            <person name="Dos Reis Junior F.B."/>
            <person name="Simon M."/>
            <person name="Maluk M."/>
            <person name="Odee D.W."/>
            <person name="Kenicer G."/>
            <person name="Young J.P.W."/>
            <person name="Reis V.M."/>
            <person name="Zilli J."/>
            <person name="James E.K."/>
        </authorList>
    </citation>
    <scope>NUCLEOTIDE SEQUENCE [LARGE SCALE GENOMIC DNA]</scope>
    <source>
        <strain evidence="6 7">JPY167</strain>
    </source>
</reference>
<gene>
    <name evidence="4 6" type="primary">fliE</name>
    <name evidence="6" type="ORF">VSR73_09310</name>
</gene>
<protein>
    <recommendedName>
        <fullName evidence="4 5">Flagellar hook-basal body complex protein FliE</fullName>
    </recommendedName>
</protein>
<dbReference type="PANTHER" id="PTHR34653">
    <property type="match status" value="1"/>
</dbReference>
<dbReference type="EMBL" id="JAYMRV010000002">
    <property type="protein sequence ID" value="MEM5421255.1"/>
    <property type="molecule type" value="Genomic_DNA"/>
</dbReference>
<dbReference type="Proteomes" id="UP001489897">
    <property type="component" value="Unassembled WGS sequence"/>
</dbReference>
<dbReference type="HAMAP" id="MF_00724">
    <property type="entry name" value="FliE"/>
    <property type="match status" value="1"/>
</dbReference>
<keyword evidence="6" id="KW-0282">Flagellum</keyword>
<dbReference type="Pfam" id="PF02049">
    <property type="entry name" value="FliE"/>
    <property type="match status" value="1"/>
</dbReference>
<keyword evidence="6" id="KW-0966">Cell projection</keyword>
<comment type="similarity">
    <text evidence="2 4">Belongs to the FliE family.</text>
</comment>
<dbReference type="PANTHER" id="PTHR34653:SF1">
    <property type="entry name" value="FLAGELLAR HOOK-BASAL BODY COMPLEX PROTEIN FLIE"/>
    <property type="match status" value="1"/>
</dbReference>
<dbReference type="RefSeq" id="WP_342946575.1">
    <property type="nucleotide sequence ID" value="NZ_JAYMRV010000002.1"/>
</dbReference>
<evidence type="ECO:0000256" key="5">
    <source>
        <dbReference type="NCBIfam" id="TIGR00205"/>
    </source>
</evidence>
<evidence type="ECO:0000256" key="1">
    <source>
        <dbReference type="ARBA" id="ARBA00004117"/>
    </source>
</evidence>
<organism evidence="6 7">
    <name type="scientific">Paraburkholderia ferrariae</name>
    <dbReference type="NCBI Taxonomy" id="386056"/>
    <lineage>
        <taxon>Bacteria</taxon>
        <taxon>Pseudomonadati</taxon>
        <taxon>Pseudomonadota</taxon>
        <taxon>Betaproteobacteria</taxon>
        <taxon>Burkholderiales</taxon>
        <taxon>Burkholderiaceae</taxon>
        <taxon>Paraburkholderia</taxon>
    </lineage>
</organism>
<dbReference type="NCBIfam" id="TIGR00205">
    <property type="entry name" value="fliE"/>
    <property type="match status" value="1"/>
</dbReference>
<comment type="caution">
    <text evidence="6">The sequence shown here is derived from an EMBL/GenBank/DDBJ whole genome shotgun (WGS) entry which is preliminary data.</text>
</comment>
<evidence type="ECO:0000256" key="3">
    <source>
        <dbReference type="ARBA" id="ARBA00023143"/>
    </source>
</evidence>
<sequence>MSNAFTLEPVAAISDALSAAHALPSLSPRGADALAVTGSPAPAAQFGSIVSQGLESVNTQLASAETSLQSLAVGGAGNLHEVMVSMEGAKLAFQLVAQVRNQVLSAYQDVVKMQI</sequence>
<evidence type="ECO:0000256" key="4">
    <source>
        <dbReference type="HAMAP-Rule" id="MF_00724"/>
    </source>
</evidence>
<keyword evidence="7" id="KW-1185">Reference proteome</keyword>
<keyword evidence="3 4" id="KW-0975">Bacterial flagellum</keyword>